<feature type="non-terminal residue" evidence="1">
    <location>
        <position position="1"/>
    </location>
</feature>
<proteinExistence type="predicted"/>
<dbReference type="AlphaFoldDB" id="A0A371HBD8"/>
<dbReference type="Proteomes" id="UP000257109">
    <property type="component" value="Unassembled WGS sequence"/>
</dbReference>
<accession>A0A371HBD8</accession>
<comment type="caution">
    <text evidence="1">The sequence shown here is derived from an EMBL/GenBank/DDBJ whole genome shotgun (WGS) entry which is preliminary data.</text>
</comment>
<name>A0A371HBD8_MUCPR</name>
<keyword evidence="2" id="KW-1185">Reference proteome</keyword>
<sequence length="126" mass="14830">MRWHAFFDNRKLKKIIKPSIELSHQLFINEYPSHPVAISAKPICSPPKIVPWPFHRDHVEEEGFASKSHQYTQESLGLTVMYKNRYLLVDRVILQEHVTLVAEIFFYILLKSPLDPDGKWTTPEPY</sequence>
<gene>
    <name evidence="1" type="ORF">CR513_16737</name>
</gene>
<evidence type="ECO:0000313" key="2">
    <source>
        <dbReference type="Proteomes" id="UP000257109"/>
    </source>
</evidence>
<organism evidence="1 2">
    <name type="scientific">Mucuna pruriens</name>
    <name type="common">Velvet bean</name>
    <name type="synonym">Dolichos pruriens</name>
    <dbReference type="NCBI Taxonomy" id="157652"/>
    <lineage>
        <taxon>Eukaryota</taxon>
        <taxon>Viridiplantae</taxon>
        <taxon>Streptophyta</taxon>
        <taxon>Embryophyta</taxon>
        <taxon>Tracheophyta</taxon>
        <taxon>Spermatophyta</taxon>
        <taxon>Magnoliopsida</taxon>
        <taxon>eudicotyledons</taxon>
        <taxon>Gunneridae</taxon>
        <taxon>Pentapetalae</taxon>
        <taxon>rosids</taxon>
        <taxon>fabids</taxon>
        <taxon>Fabales</taxon>
        <taxon>Fabaceae</taxon>
        <taxon>Papilionoideae</taxon>
        <taxon>50 kb inversion clade</taxon>
        <taxon>NPAAA clade</taxon>
        <taxon>indigoferoid/millettioid clade</taxon>
        <taxon>Phaseoleae</taxon>
        <taxon>Mucuna</taxon>
    </lineage>
</organism>
<protein>
    <submittedName>
        <fullName evidence="1">Uncharacterized protein</fullName>
    </submittedName>
</protein>
<dbReference type="EMBL" id="QJKJ01003067">
    <property type="protein sequence ID" value="RDY00126.1"/>
    <property type="molecule type" value="Genomic_DNA"/>
</dbReference>
<evidence type="ECO:0000313" key="1">
    <source>
        <dbReference type="EMBL" id="RDY00126.1"/>
    </source>
</evidence>
<reference evidence="1" key="1">
    <citation type="submission" date="2018-05" db="EMBL/GenBank/DDBJ databases">
        <title>Draft genome of Mucuna pruriens seed.</title>
        <authorList>
            <person name="Nnadi N.E."/>
            <person name="Vos R."/>
            <person name="Hasami M.H."/>
            <person name="Devisetty U.K."/>
            <person name="Aguiy J.C."/>
        </authorList>
    </citation>
    <scope>NUCLEOTIDE SEQUENCE [LARGE SCALE GENOMIC DNA]</scope>
    <source>
        <strain evidence="1">JCA_2017</strain>
    </source>
</reference>